<dbReference type="PROSITE" id="PS50405">
    <property type="entry name" value="GST_CTER"/>
    <property type="match status" value="1"/>
</dbReference>
<dbReference type="SUPFAM" id="SSF47616">
    <property type="entry name" value="GST C-terminal domain-like"/>
    <property type="match status" value="1"/>
</dbReference>
<dbReference type="InterPro" id="IPR010987">
    <property type="entry name" value="Glutathione-S-Trfase_C-like"/>
</dbReference>
<dbReference type="AlphaFoldDB" id="A0AAV2RFI6"/>
<keyword evidence="6" id="KW-1185">Reference proteome</keyword>
<feature type="domain" description="GST N-terminal" evidence="3">
    <location>
        <begin position="1"/>
        <end position="80"/>
    </location>
</feature>
<dbReference type="PANTHER" id="PTHR43969">
    <property type="entry name" value="GLUTATHIONE S TRANSFERASE D10, ISOFORM A-RELATED"/>
    <property type="match status" value="1"/>
</dbReference>
<dbReference type="SFLD" id="SFLDS00019">
    <property type="entry name" value="Glutathione_Transferase_(cytos"/>
    <property type="match status" value="1"/>
</dbReference>
<protein>
    <recommendedName>
        <fullName evidence="7">Glutathione S-transferase</fullName>
    </recommendedName>
</protein>
<feature type="domain" description="GST C-terminal" evidence="4">
    <location>
        <begin position="86"/>
        <end position="208"/>
    </location>
</feature>
<dbReference type="PROSITE" id="PS50404">
    <property type="entry name" value="GST_NTER"/>
    <property type="match status" value="1"/>
</dbReference>
<dbReference type="Gene3D" id="1.20.1050.10">
    <property type="match status" value="1"/>
</dbReference>
<comment type="similarity">
    <text evidence="2">Belongs to the GST superfamily.</text>
</comment>
<dbReference type="SFLD" id="SFLDG00358">
    <property type="entry name" value="Main_(cytGST)"/>
    <property type="match status" value="1"/>
</dbReference>
<accession>A0AAV2RFI6</accession>
<dbReference type="InterPro" id="IPR004046">
    <property type="entry name" value="GST_C"/>
</dbReference>
<organism evidence="5 6">
    <name type="scientific">Meganyctiphanes norvegica</name>
    <name type="common">Northern krill</name>
    <name type="synonym">Thysanopoda norvegica</name>
    <dbReference type="NCBI Taxonomy" id="48144"/>
    <lineage>
        <taxon>Eukaryota</taxon>
        <taxon>Metazoa</taxon>
        <taxon>Ecdysozoa</taxon>
        <taxon>Arthropoda</taxon>
        <taxon>Crustacea</taxon>
        <taxon>Multicrustacea</taxon>
        <taxon>Malacostraca</taxon>
        <taxon>Eumalacostraca</taxon>
        <taxon>Eucarida</taxon>
        <taxon>Euphausiacea</taxon>
        <taxon>Euphausiidae</taxon>
        <taxon>Meganyctiphanes</taxon>
    </lineage>
</organism>
<dbReference type="Pfam" id="PF00043">
    <property type="entry name" value="GST_C"/>
    <property type="match status" value="1"/>
</dbReference>
<comment type="subunit">
    <text evidence="1">Homodimer.</text>
</comment>
<dbReference type="SFLD" id="SFLDG01153">
    <property type="entry name" value="Main.4:_Theta-like"/>
    <property type="match status" value="1"/>
</dbReference>
<dbReference type="InterPro" id="IPR036282">
    <property type="entry name" value="Glutathione-S-Trfase_C_sf"/>
</dbReference>
<dbReference type="CDD" id="cd03177">
    <property type="entry name" value="GST_C_Delta_Epsilon"/>
    <property type="match status" value="1"/>
</dbReference>
<evidence type="ECO:0000313" key="5">
    <source>
        <dbReference type="EMBL" id="CAL4124569.1"/>
    </source>
</evidence>
<evidence type="ECO:0000256" key="1">
    <source>
        <dbReference type="ARBA" id="ARBA00011738"/>
    </source>
</evidence>
<dbReference type="Gene3D" id="3.40.30.10">
    <property type="entry name" value="Glutaredoxin"/>
    <property type="match status" value="1"/>
</dbReference>
<dbReference type="CDD" id="cd03045">
    <property type="entry name" value="GST_N_Delta_Epsilon"/>
    <property type="match status" value="1"/>
</dbReference>
<evidence type="ECO:0000259" key="4">
    <source>
        <dbReference type="PROSITE" id="PS50405"/>
    </source>
</evidence>
<dbReference type="InterPro" id="IPR004045">
    <property type="entry name" value="Glutathione_S-Trfase_N"/>
</dbReference>
<sequence>MDFYYMPLSAPCRANMLTAKAVGKELNLKYLNLMAGEQMKPEFVAINPQHVVPTLVDGDFVLWESRAICSYLASQYGKDDSLYPNDPKKRAIVDRFLYFDMGTLYHRFGEYVYPVVFRGQEKPEPEKLEKAMEALGWMDSWLEGKSYITGDNVTVADHSLVATVSTIVAAGIDISKFSNIVAWFELCKKLPGYDEVNAPGAEEFGTMVKAKLGN</sequence>
<dbReference type="GO" id="GO:0004364">
    <property type="term" value="F:glutathione transferase activity"/>
    <property type="evidence" value="ECO:0007669"/>
    <property type="project" value="TreeGrafter"/>
</dbReference>
<evidence type="ECO:0000256" key="2">
    <source>
        <dbReference type="RuleBase" id="RU003494"/>
    </source>
</evidence>
<gene>
    <name evidence="5" type="ORF">MNOR_LOCUS24606</name>
</gene>
<dbReference type="EMBL" id="CAXKWB010022717">
    <property type="protein sequence ID" value="CAL4124569.1"/>
    <property type="molecule type" value="Genomic_DNA"/>
</dbReference>
<proteinExistence type="inferred from homology"/>
<dbReference type="FunFam" id="3.40.30.10:FF:000034">
    <property type="entry name" value="glutathione S-transferase 1"/>
    <property type="match status" value="1"/>
</dbReference>
<evidence type="ECO:0000259" key="3">
    <source>
        <dbReference type="PROSITE" id="PS50404"/>
    </source>
</evidence>
<comment type="caution">
    <text evidence="5">The sequence shown here is derived from an EMBL/GenBank/DDBJ whole genome shotgun (WGS) entry which is preliminary data.</text>
</comment>
<dbReference type="InterPro" id="IPR040079">
    <property type="entry name" value="Glutathione_S-Trfase"/>
</dbReference>
<reference evidence="5 6" key="1">
    <citation type="submission" date="2024-05" db="EMBL/GenBank/DDBJ databases">
        <authorList>
            <person name="Wallberg A."/>
        </authorList>
    </citation>
    <scope>NUCLEOTIDE SEQUENCE [LARGE SCALE GENOMIC DNA]</scope>
</reference>
<dbReference type="Pfam" id="PF02798">
    <property type="entry name" value="GST_N"/>
    <property type="match status" value="1"/>
</dbReference>
<dbReference type="SUPFAM" id="SSF52833">
    <property type="entry name" value="Thioredoxin-like"/>
    <property type="match status" value="1"/>
</dbReference>
<dbReference type="GO" id="GO:0006749">
    <property type="term" value="P:glutathione metabolic process"/>
    <property type="evidence" value="ECO:0007669"/>
    <property type="project" value="TreeGrafter"/>
</dbReference>
<evidence type="ECO:0000313" key="6">
    <source>
        <dbReference type="Proteomes" id="UP001497623"/>
    </source>
</evidence>
<name>A0AAV2RFI6_MEGNR</name>
<evidence type="ECO:0008006" key="7">
    <source>
        <dbReference type="Google" id="ProtNLM"/>
    </source>
</evidence>
<dbReference type="PANTHER" id="PTHR43969:SF9">
    <property type="entry name" value="GLUTATHIONE S TRANSFERASE D10, ISOFORM A-RELATED"/>
    <property type="match status" value="1"/>
</dbReference>
<dbReference type="InterPro" id="IPR036249">
    <property type="entry name" value="Thioredoxin-like_sf"/>
</dbReference>
<dbReference type="FunFam" id="1.20.1050.10:FF:000007">
    <property type="entry name" value="Glutathione S-transferase 1-1"/>
    <property type="match status" value="1"/>
</dbReference>
<dbReference type="Proteomes" id="UP001497623">
    <property type="component" value="Unassembled WGS sequence"/>
</dbReference>